<evidence type="ECO:0000256" key="5">
    <source>
        <dbReference type="SAM" id="Coils"/>
    </source>
</evidence>
<evidence type="ECO:0000256" key="1">
    <source>
        <dbReference type="ARBA" id="ARBA00004496"/>
    </source>
</evidence>
<organism evidence="8 9">
    <name type="scientific">Nematocida displodere</name>
    <dbReference type="NCBI Taxonomy" id="1805483"/>
    <lineage>
        <taxon>Eukaryota</taxon>
        <taxon>Fungi</taxon>
        <taxon>Fungi incertae sedis</taxon>
        <taxon>Microsporidia</taxon>
        <taxon>Nematocida</taxon>
    </lineage>
</organism>
<comment type="similarity">
    <text evidence="2">Belongs to the NEMF family.</text>
</comment>
<comment type="caution">
    <text evidence="8">The sequence shown here is derived from an EMBL/GenBank/DDBJ whole genome shotgun (WGS) entry which is preliminary data.</text>
</comment>
<dbReference type="Proteomes" id="UP000185944">
    <property type="component" value="Unassembled WGS sequence"/>
</dbReference>
<dbReference type="GO" id="GO:1990112">
    <property type="term" value="C:RQC complex"/>
    <property type="evidence" value="ECO:0007669"/>
    <property type="project" value="TreeGrafter"/>
</dbReference>
<dbReference type="STRING" id="1805483.A0A177EAB8"/>
<dbReference type="GO" id="GO:0072344">
    <property type="term" value="P:rescue of stalled ribosome"/>
    <property type="evidence" value="ECO:0007669"/>
    <property type="project" value="TreeGrafter"/>
</dbReference>
<dbReference type="GeneID" id="93647373"/>
<comment type="subcellular location">
    <subcellularLocation>
        <location evidence="1">Cytoplasm</location>
    </subcellularLocation>
</comment>
<dbReference type="InterPro" id="IPR021846">
    <property type="entry name" value="NFACT-C"/>
</dbReference>
<proteinExistence type="inferred from homology"/>
<evidence type="ECO:0000313" key="9">
    <source>
        <dbReference type="Proteomes" id="UP000185944"/>
    </source>
</evidence>
<protein>
    <recommendedName>
        <fullName evidence="10">NFACT RNA-binding domain-containing protein</fullName>
    </recommendedName>
</protein>
<evidence type="ECO:0000259" key="6">
    <source>
        <dbReference type="Pfam" id="PF05670"/>
    </source>
</evidence>
<evidence type="ECO:0000256" key="3">
    <source>
        <dbReference type="ARBA" id="ARBA00022490"/>
    </source>
</evidence>
<dbReference type="VEuPathDB" id="MicrosporidiaDB:NEDG_01023"/>
<feature type="domain" description="NFACT RNA-binding" evidence="6">
    <location>
        <begin position="447"/>
        <end position="553"/>
    </location>
</feature>
<dbReference type="Pfam" id="PF05833">
    <property type="entry name" value="NFACT_N"/>
    <property type="match status" value="1"/>
</dbReference>
<feature type="coiled-coil region" evidence="5">
    <location>
        <begin position="298"/>
        <end position="325"/>
    </location>
</feature>
<dbReference type="GO" id="GO:0043023">
    <property type="term" value="F:ribosomal large subunit binding"/>
    <property type="evidence" value="ECO:0007669"/>
    <property type="project" value="TreeGrafter"/>
</dbReference>
<dbReference type="GO" id="GO:0000049">
    <property type="term" value="F:tRNA binding"/>
    <property type="evidence" value="ECO:0007669"/>
    <property type="project" value="TreeGrafter"/>
</dbReference>
<dbReference type="Pfam" id="PF11923">
    <property type="entry name" value="NFACT-C"/>
    <property type="match status" value="1"/>
</dbReference>
<feature type="domain" description="NFACT protein C-terminal" evidence="7">
    <location>
        <begin position="585"/>
        <end position="640"/>
    </location>
</feature>
<sequence>MKGRLSWLDIRAGVNECQKIVGMHIKTVYSISKKSILIKFSNKEQLLIDPPSKFHLTYATHPKINLTPNAMFLRRALNNCRVEKVRQLGFDRIAAIHMNSAEGPLVLVVEMYANGNIILINQHSVILNLMRPVEHLDMFKDSVYMMNEPQLELSLERFASVPGDTLKKKIGSFLSLSGTVIDDVIFRMNKVFGERLSAETPLTLEKVLKAQEENGEAFETVFSEFFEDILTELTNVGDCGTIIYDGARAVSFTPWKLQSPEEQQRTKVLAGFGAAMDAAFATPVITETAAEKKNRKIREAQERSLKDKIAEIARHRSQAEALSEHQESVQAAVGIITHSVASGVTGEEFRRFQKEAEATNPLAKMIRKVDFAKKKVVLHVEGQDIEISYTSSIFEQISKIFQLAKKTEDKATKARAALAESNQKGEEIKKTTVKFEKVSRPIHWFEKFHWFVTKDNDLIIAGRDAKQNEILVKKYLKETDYYFHADIQGGSSVIAGKDATEETKGTAASMAMCLSKTWEKGVISSVFSVRGDQVSKTAPAGEYLTQGSFMVSGKKEFYHPHRLEYGFSIIYKLSDTENRDQDNDRKLTGFTTEPNDEEVDYAMPFIGPYKDISGLKYKILPGKAKKGMIIKEVLALAQADAPALKKYIHSINPRDMELAIISNCKLAQAEIVKRGTQSVFAKKDKKKK</sequence>
<dbReference type="GO" id="GO:0005737">
    <property type="term" value="C:cytoplasm"/>
    <property type="evidence" value="ECO:0007669"/>
    <property type="project" value="UniProtKB-SubCell"/>
</dbReference>
<dbReference type="RefSeq" id="XP_067543629.1">
    <property type="nucleotide sequence ID" value="XM_067688441.1"/>
</dbReference>
<keyword evidence="4 5" id="KW-0175">Coiled coil</keyword>
<dbReference type="PANTHER" id="PTHR15239">
    <property type="entry name" value="NUCLEAR EXPORT MEDIATOR FACTOR NEMF"/>
    <property type="match status" value="1"/>
</dbReference>
<dbReference type="InterPro" id="IPR008532">
    <property type="entry name" value="NFACT_RNA-bd"/>
</dbReference>
<accession>A0A177EAB8</accession>
<dbReference type="Pfam" id="PF05670">
    <property type="entry name" value="NFACT-R_1"/>
    <property type="match status" value="1"/>
</dbReference>
<reference evidence="8 9" key="1">
    <citation type="submission" date="2016-02" db="EMBL/GenBank/DDBJ databases">
        <title>Discovery of a natural microsporidian pathogen with a broad tissue tropism in Caenorhabditis elegans.</title>
        <authorList>
            <person name="Luallen R.J."/>
            <person name="Reinke A.W."/>
            <person name="Tong L."/>
            <person name="Botts M.R."/>
            <person name="Felix M.-A."/>
            <person name="Troemel E.R."/>
        </authorList>
    </citation>
    <scope>NUCLEOTIDE SEQUENCE [LARGE SCALE GENOMIC DNA]</scope>
    <source>
        <strain evidence="8 9">JUm2807</strain>
    </source>
</reference>
<evidence type="ECO:0000256" key="4">
    <source>
        <dbReference type="ARBA" id="ARBA00023054"/>
    </source>
</evidence>
<evidence type="ECO:0000313" key="8">
    <source>
        <dbReference type="EMBL" id="OAG28884.1"/>
    </source>
</evidence>
<keyword evidence="9" id="KW-1185">Reference proteome</keyword>
<dbReference type="InterPro" id="IPR051608">
    <property type="entry name" value="RQC_Subunit_NEMF"/>
</dbReference>
<dbReference type="AlphaFoldDB" id="A0A177EAB8"/>
<dbReference type="Gene3D" id="2.30.310.10">
    <property type="entry name" value="ibrinogen binding protein from staphylococcus aureus domain"/>
    <property type="match status" value="1"/>
</dbReference>
<dbReference type="OrthoDB" id="2187858at2759"/>
<dbReference type="PANTHER" id="PTHR15239:SF6">
    <property type="entry name" value="RIBOSOME QUALITY CONTROL COMPLEX SUBUNIT NEMF"/>
    <property type="match status" value="1"/>
</dbReference>
<evidence type="ECO:0000256" key="2">
    <source>
        <dbReference type="ARBA" id="ARBA00008318"/>
    </source>
</evidence>
<dbReference type="EMBL" id="LTDL01000042">
    <property type="protein sequence ID" value="OAG28884.1"/>
    <property type="molecule type" value="Genomic_DNA"/>
</dbReference>
<dbReference type="GO" id="GO:1990116">
    <property type="term" value="P:ribosome-associated ubiquitin-dependent protein catabolic process"/>
    <property type="evidence" value="ECO:0007669"/>
    <property type="project" value="TreeGrafter"/>
</dbReference>
<name>A0A177EAB8_9MICR</name>
<evidence type="ECO:0000259" key="7">
    <source>
        <dbReference type="Pfam" id="PF11923"/>
    </source>
</evidence>
<gene>
    <name evidence="8" type="ORF">NEDG_01023</name>
</gene>
<keyword evidence="3" id="KW-0963">Cytoplasm</keyword>
<evidence type="ECO:0008006" key="10">
    <source>
        <dbReference type="Google" id="ProtNLM"/>
    </source>
</evidence>